<feature type="domain" description="EDS1 EP" evidence="13">
    <location>
        <begin position="1355"/>
        <end position="1561"/>
    </location>
</feature>
<dbReference type="InterPro" id="IPR002921">
    <property type="entry name" value="Fungal_lipase-type"/>
</dbReference>
<keyword evidence="17" id="KW-1185">Reference proteome</keyword>
<feature type="domain" description="Disease resistance N-terminal" evidence="12">
    <location>
        <begin position="6"/>
        <end position="91"/>
    </location>
</feature>
<dbReference type="InterPro" id="IPR044603">
    <property type="entry name" value="SAG101-like"/>
</dbReference>
<evidence type="ECO:0000256" key="9">
    <source>
        <dbReference type="SAM" id="MobiDB-lite"/>
    </source>
</evidence>
<evidence type="ECO:0000259" key="12">
    <source>
        <dbReference type="Pfam" id="PF18052"/>
    </source>
</evidence>
<sequence length="1589" mass="182094">MAAALLSAVVEQLGSLASSEFKLTVNVKEEVQKLASKFRTIQAVLNDAEKRQLKEEAVKLWFEKLEGVSYEIDDVLDEWNTVMIKSEIEKQQKEFEEEEKAETSTAKKRKVWPLIPNFNSSVPDCFQHRDIAHKIKDLNEKLDEIIKEKQMFGFKVSGPIEEVFERPKTTSYVDVSEILGRDKVKNDLVSLLLGKGTEKEKHPHVISLVGMGGIGKTTLAQLAYNDKEVQAHFEIKVWVCVSDPFAQCKVAKEILECVERQSPNLTALQSLLDRICDKVRGMKFFLVFDDVWTEDYAMWKPFRDALKSCGCQGSRILVTTRKDQVAKMMESANTIMLNELSKEDCWLVFSKIAFFDKDTQECEQLEDFGRQISSKCKGLPLAAKTLGSLMRFKKSREEWRYVLNNNLWEFEDVERGLFAPLLLSYYDLSSPLKQCFSYCAVFPKDHVFDVDELVDMWIAHGFVESKGNMEVKIKAQEYFENLVIRSFFQECKEEEYDVFGRRTMLTRYKMHDIVHDFAQAITKACHLGYSTASRFPPSVDISKNLRTVIFFDRCNYDMSNLVQNFCRLRVLTLTSEMEILDTIGNLIHLRYLDLTWCKRIFSSGNWVLPETICNLCNLQFLRLGCINISVLPQKIGKLINLRLLTGGKLVIPREIGRLTSLRTLDSVFISEGCEFEGLKNLNHLGDLSLSFDFSPQYDRRRIESNFLIFNALEPPQNLEKLRIIDYDGGTTMSPIWLASLTNLKELHLENAVKLMSLPPLGKILPCLESLTIENSGSLRKVGVEFLGIESENKKGDMKIFPNLKYLMFNGLYKWKEWIGGTREGGNEDEDCITIMPRLQKLIISSCRKLESLPDFLRTTPLKELEIYGCPIIQNRCQRETGKDWHKISHIPVVELVDVPWELAEDEEDASDFELEENNGEEEEIDEEDEDEDVGKVDVPAKRKMSDKDDLDDDDDGGDSDSEASLDSDMDWVSSQVRAQHITGYEDTTFLDEQEYETSEIRFSCGLELANIVVSSGVLNHSWAAVQDLYSEINQNEQPSLSVRYKVSQQPNCTTIAFVTWPVCSKDYILGGGGGDLVSSSTHKKSFPLLEFLRTKTNPDFCINKAALELFASIRDRLPSLKSEIDSRLVIITGNCLGGSVAALFTLWLLDSFNLSTKIRPLCITFGSPLVGDDRLQEAISKYPTWNSCFLHVVSDQDPIPRVLISHGPTGSASQTNVYKPFGTFLLCSELGCACFEDSQSILELLMATYSEGPENQNTNQVLEFYDALVQHLNHKVICKDATQLVERNTESLKAGIITQLEAIGLERPQQQQQNNGINSLITKTERQEKKLVILKRNAFDPSKKLNDMEINMVLMEWYKKNFKDKGIGYYDSYKNLSYSSDLAVVRYKEMLTCYWEELVDEVEKKPHKVGVSFRTQWLSAGTDYRRMIEPLDIAEYYNKGLKDYINKGRPKHYKQLEQWLNEANKPASNSNQSKKQNVASILSKDSCFWAHVEEARISCKLLTSRESSIKEKESSKQNLIEFEKYVLCLMKNDAVSPEIFLPWSSYMLWWKEYERIIRKKIMGTCTSYFTDLMKDRSYQKYSTGCLEIL</sequence>
<accession>A0AAN7FPV5</accession>
<dbReference type="InterPro" id="IPR041118">
    <property type="entry name" value="Rx_N"/>
</dbReference>
<dbReference type="Gene3D" id="3.40.50.1820">
    <property type="entry name" value="alpha/beta hydrolase"/>
    <property type="match status" value="1"/>
</dbReference>
<name>A0AAN7FPV5_QUERU</name>
<keyword evidence="5" id="KW-0547">Nucleotide-binding</keyword>
<evidence type="ECO:0000256" key="6">
    <source>
        <dbReference type="ARBA" id="ARBA00022801"/>
    </source>
</evidence>
<evidence type="ECO:0000259" key="13">
    <source>
        <dbReference type="Pfam" id="PF18117"/>
    </source>
</evidence>
<feature type="domain" description="Disease resistance protein winged helix" evidence="14">
    <location>
        <begin position="441"/>
        <end position="518"/>
    </location>
</feature>
<keyword evidence="4" id="KW-0677">Repeat</keyword>
<dbReference type="Proteomes" id="UP001324115">
    <property type="component" value="Unassembled WGS sequence"/>
</dbReference>
<dbReference type="InterPro" id="IPR055414">
    <property type="entry name" value="LRR_R13L4/SHOC2-like"/>
</dbReference>
<gene>
    <name evidence="16" type="ORF">RGQ29_013613</name>
</gene>
<dbReference type="Pfam" id="PF00931">
    <property type="entry name" value="NB-ARC"/>
    <property type="match status" value="1"/>
</dbReference>
<feature type="compositionally biased region" description="Acidic residues" evidence="9">
    <location>
        <begin position="948"/>
        <end position="969"/>
    </location>
</feature>
<protein>
    <submittedName>
        <fullName evidence="16">Uncharacterized protein</fullName>
    </submittedName>
</protein>
<dbReference type="GO" id="GO:0006629">
    <property type="term" value="P:lipid metabolic process"/>
    <property type="evidence" value="ECO:0007669"/>
    <property type="project" value="InterPro"/>
</dbReference>
<evidence type="ECO:0000256" key="3">
    <source>
        <dbReference type="ARBA" id="ARBA00022490"/>
    </source>
</evidence>
<dbReference type="Gene3D" id="1.10.8.430">
    <property type="entry name" value="Helical domain of apoptotic protease-activating factors"/>
    <property type="match status" value="1"/>
</dbReference>
<feature type="region of interest" description="Disordered" evidence="9">
    <location>
        <begin position="906"/>
        <end position="970"/>
    </location>
</feature>
<keyword evidence="3" id="KW-0963">Cytoplasm</keyword>
<evidence type="ECO:0000256" key="2">
    <source>
        <dbReference type="ARBA" id="ARBA00004496"/>
    </source>
</evidence>
<feature type="domain" description="Fungal lipase-type" evidence="11">
    <location>
        <begin position="1105"/>
        <end position="1202"/>
    </location>
</feature>
<feature type="compositionally biased region" description="Acidic residues" evidence="9">
    <location>
        <begin position="906"/>
        <end position="932"/>
    </location>
</feature>
<evidence type="ECO:0000256" key="7">
    <source>
        <dbReference type="ARBA" id="ARBA00022821"/>
    </source>
</evidence>
<keyword evidence="8" id="KW-0539">Nucleus</keyword>
<feature type="domain" description="Disease resistance R13L4/SHOC-2-like LRR" evidence="15">
    <location>
        <begin position="545"/>
        <end position="787"/>
    </location>
</feature>
<dbReference type="GO" id="GO:0005737">
    <property type="term" value="C:cytoplasm"/>
    <property type="evidence" value="ECO:0007669"/>
    <property type="project" value="UniProtKB-SubCell"/>
</dbReference>
<dbReference type="InterPro" id="IPR036388">
    <property type="entry name" value="WH-like_DNA-bd_sf"/>
</dbReference>
<dbReference type="InterPro" id="IPR029058">
    <property type="entry name" value="AB_hydrolase_fold"/>
</dbReference>
<dbReference type="InterPro" id="IPR041266">
    <property type="entry name" value="EDS1_EP"/>
</dbReference>
<feature type="compositionally biased region" description="Basic and acidic residues" evidence="9">
    <location>
        <begin position="933"/>
        <end position="947"/>
    </location>
</feature>
<dbReference type="GO" id="GO:0005634">
    <property type="term" value="C:nucleus"/>
    <property type="evidence" value="ECO:0007669"/>
    <property type="project" value="UniProtKB-SubCell"/>
</dbReference>
<evidence type="ECO:0000259" key="11">
    <source>
        <dbReference type="Pfam" id="PF01764"/>
    </source>
</evidence>
<dbReference type="Pfam" id="PF18052">
    <property type="entry name" value="Rx_N"/>
    <property type="match status" value="1"/>
</dbReference>
<dbReference type="EMBL" id="JAXUIC010000003">
    <property type="protein sequence ID" value="KAK4595247.1"/>
    <property type="molecule type" value="Genomic_DNA"/>
</dbReference>
<dbReference type="Pfam" id="PF18117">
    <property type="entry name" value="EDS1_EP"/>
    <property type="match status" value="1"/>
</dbReference>
<evidence type="ECO:0000313" key="16">
    <source>
        <dbReference type="EMBL" id="KAK4595246.1"/>
    </source>
</evidence>
<dbReference type="InterPro" id="IPR032675">
    <property type="entry name" value="LRR_dom_sf"/>
</dbReference>
<dbReference type="GO" id="GO:0006952">
    <property type="term" value="P:defense response"/>
    <property type="evidence" value="ECO:0007669"/>
    <property type="project" value="UniProtKB-KW"/>
</dbReference>
<dbReference type="InterPro" id="IPR027417">
    <property type="entry name" value="P-loop_NTPase"/>
</dbReference>
<evidence type="ECO:0000256" key="1">
    <source>
        <dbReference type="ARBA" id="ARBA00004123"/>
    </source>
</evidence>
<dbReference type="PANTHER" id="PTHR46898:SF3">
    <property type="entry name" value="FUNGAL LIPASE-LIKE DOMAIN-CONTAINING PROTEIN"/>
    <property type="match status" value="1"/>
</dbReference>
<evidence type="ECO:0000313" key="17">
    <source>
        <dbReference type="Proteomes" id="UP001324115"/>
    </source>
</evidence>
<reference evidence="16 17" key="1">
    <citation type="journal article" date="2023" name="G3 (Bethesda)">
        <title>A haplotype-resolved chromosome-scale genome for Quercus rubra L. provides insights into the genetics of adaptive traits for red oak species.</title>
        <authorList>
            <person name="Kapoor B."/>
            <person name="Jenkins J."/>
            <person name="Schmutz J."/>
            <person name="Zhebentyayeva T."/>
            <person name="Kuelheim C."/>
            <person name="Coggeshall M."/>
            <person name="Heim C."/>
            <person name="Lasky J.R."/>
            <person name="Leites L."/>
            <person name="Islam-Faridi N."/>
            <person name="Romero-Severson J."/>
            <person name="DeLeo V.L."/>
            <person name="Lucas S.M."/>
            <person name="Lazic D."/>
            <person name="Gailing O."/>
            <person name="Carlson J."/>
            <person name="Staton M."/>
        </authorList>
    </citation>
    <scope>NUCLEOTIDE SEQUENCE [LARGE SCALE GENOMIC DNA]</scope>
    <source>
        <strain evidence="16">Pseudo-F2</strain>
    </source>
</reference>
<dbReference type="GO" id="GO:0043531">
    <property type="term" value="F:ADP binding"/>
    <property type="evidence" value="ECO:0007669"/>
    <property type="project" value="InterPro"/>
</dbReference>
<dbReference type="InterPro" id="IPR002182">
    <property type="entry name" value="NB-ARC"/>
</dbReference>
<dbReference type="GO" id="GO:0052689">
    <property type="term" value="F:carboxylic ester hydrolase activity"/>
    <property type="evidence" value="ECO:0007669"/>
    <property type="project" value="InterPro"/>
</dbReference>
<evidence type="ECO:0000259" key="15">
    <source>
        <dbReference type="Pfam" id="PF23598"/>
    </source>
</evidence>
<keyword evidence="7" id="KW-0611">Plant defense</keyword>
<dbReference type="CDD" id="cd14798">
    <property type="entry name" value="RX-CC_like"/>
    <property type="match status" value="1"/>
</dbReference>
<dbReference type="PRINTS" id="PR00364">
    <property type="entry name" value="DISEASERSIST"/>
</dbReference>
<dbReference type="CDD" id="cd00519">
    <property type="entry name" value="Lipase_3"/>
    <property type="match status" value="1"/>
</dbReference>
<dbReference type="EMBL" id="JAXUIC010000003">
    <property type="protein sequence ID" value="KAK4595246.1"/>
    <property type="molecule type" value="Genomic_DNA"/>
</dbReference>
<proteinExistence type="predicted"/>
<evidence type="ECO:0000259" key="14">
    <source>
        <dbReference type="Pfam" id="PF23559"/>
    </source>
</evidence>
<evidence type="ECO:0000256" key="8">
    <source>
        <dbReference type="ARBA" id="ARBA00023242"/>
    </source>
</evidence>
<organism evidence="16 17">
    <name type="scientific">Quercus rubra</name>
    <name type="common">Northern red oak</name>
    <name type="synonym">Quercus borealis</name>
    <dbReference type="NCBI Taxonomy" id="3512"/>
    <lineage>
        <taxon>Eukaryota</taxon>
        <taxon>Viridiplantae</taxon>
        <taxon>Streptophyta</taxon>
        <taxon>Embryophyta</taxon>
        <taxon>Tracheophyta</taxon>
        <taxon>Spermatophyta</taxon>
        <taxon>Magnoliopsida</taxon>
        <taxon>eudicotyledons</taxon>
        <taxon>Gunneridae</taxon>
        <taxon>Pentapetalae</taxon>
        <taxon>rosids</taxon>
        <taxon>fabids</taxon>
        <taxon>Fagales</taxon>
        <taxon>Fagaceae</taxon>
        <taxon>Quercus</taxon>
    </lineage>
</organism>
<comment type="caution">
    <text evidence="16">The sequence shown here is derived from an EMBL/GenBank/DDBJ whole genome shotgun (WGS) entry which is preliminary data.</text>
</comment>
<dbReference type="EMBL" id="JAXUIC010000003">
    <property type="protein sequence ID" value="KAK4595245.1"/>
    <property type="molecule type" value="Genomic_DNA"/>
</dbReference>
<evidence type="ECO:0000256" key="5">
    <source>
        <dbReference type="ARBA" id="ARBA00022741"/>
    </source>
</evidence>
<dbReference type="SUPFAM" id="SSF53474">
    <property type="entry name" value="alpha/beta-Hydrolases"/>
    <property type="match status" value="1"/>
</dbReference>
<keyword evidence="6" id="KW-0378">Hydrolase</keyword>
<dbReference type="PANTHER" id="PTHR46898">
    <property type="entry name" value="SENESCENCE-ASSOCIATED CARBOXYLESTERASE 101"/>
    <property type="match status" value="1"/>
</dbReference>
<feature type="domain" description="NB-ARC" evidence="10">
    <location>
        <begin position="199"/>
        <end position="356"/>
    </location>
</feature>
<evidence type="ECO:0000259" key="10">
    <source>
        <dbReference type="Pfam" id="PF00931"/>
    </source>
</evidence>
<dbReference type="Gene3D" id="1.10.10.10">
    <property type="entry name" value="Winged helix-like DNA-binding domain superfamily/Winged helix DNA-binding domain"/>
    <property type="match status" value="1"/>
</dbReference>
<dbReference type="SUPFAM" id="SSF52058">
    <property type="entry name" value="L domain-like"/>
    <property type="match status" value="1"/>
</dbReference>
<dbReference type="GO" id="GO:0051707">
    <property type="term" value="P:response to other organism"/>
    <property type="evidence" value="ECO:0007669"/>
    <property type="project" value="UniProtKB-ARBA"/>
</dbReference>
<evidence type="ECO:0000256" key="4">
    <source>
        <dbReference type="ARBA" id="ARBA00022737"/>
    </source>
</evidence>
<dbReference type="Gene3D" id="3.80.10.10">
    <property type="entry name" value="Ribonuclease Inhibitor"/>
    <property type="match status" value="1"/>
</dbReference>
<dbReference type="SUPFAM" id="SSF52540">
    <property type="entry name" value="P-loop containing nucleoside triphosphate hydrolases"/>
    <property type="match status" value="1"/>
</dbReference>
<dbReference type="Pfam" id="PF01764">
    <property type="entry name" value="Lipase_3"/>
    <property type="match status" value="1"/>
</dbReference>
<dbReference type="InterPro" id="IPR058922">
    <property type="entry name" value="WHD_DRP"/>
</dbReference>
<dbReference type="InterPro" id="IPR038005">
    <property type="entry name" value="RX-like_CC"/>
</dbReference>
<comment type="subcellular location">
    <subcellularLocation>
        <location evidence="2">Cytoplasm</location>
    </subcellularLocation>
    <subcellularLocation>
        <location evidence="1">Nucleus</location>
    </subcellularLocation>
</comment>
<dbReference type="Gene3D" id="1.20.5.4130">
    <property type="match status" value="1"/>
</dbReference>
<dbReference type="InterPro" id="IPR042197">
    <property type="entry name" value="Apaf_helical"/>
</dbReference>
<dbReference type="Pfam" id="PF23598">
    <property type="entry name" value="LRR_14"/>
    <property type="match status" value="1"/>
</dbReference>
<dbReference type="FunFam" id="1.10.10.10:FF:000322">
    <property type="entry name" value="Probable disease resistance protein At1g63360"/>
    <property type="match status" value="1"/>
</dbReference>
<dbReference type="Pfam" id="PF23559">
    <property type="entry name" value="WHD_DRP"/>
    <property type="match status" value="1"/>
</dbReference>
<dbReference type="Gene3D" id="3.40.50.300">
    <property type="entry name" value="P-loop containing nucleotide triphosphate hydrolases"/>
    <property type="match status" value="1"/>
</dbReference>